<dbReference type="EMBL" id="GBRH01280031">
    <property type="protein sequence ID" value="JAD17864.1"/>
    <property type="molecule type" value="Transcribed_RNA"/>
</dbReference>
<organism evidence="1">
    <name type="scientific">Arundo donax</name>
    <name type="common">Giant reed</name>
    <name type="synonym">Donax arundinaceus</name>
    <dbReference type="NCBI Taxonomy" id="35708"/>
    <lineage>
        <taxon>Eukaryota</taxon>
        <taxon>Viridiplantae</taxon>
        <taxon>Streptophyta</taxon>
        <taxon>Embryophyta</taxon>
        <taxon>Tracheophyta</taxon>
        <taxon>Spermatophyta</taxon>
        <taxon>Magnoliopsida</taxon>
        <taxon>Liliopsida</taxon>
        <taxon>Poales</taxon>
        <taxon>Poaceae</taxon>
        <taxon>PACMAD clade</taxon>
        <taxon>Arundinoideae</taxon>
        <taxon>Arundineae</taxon>
        <taxon>Arundo</taxon>
    </lineage>
</organism>
<proteinExistence type="predicted"/>
<sequence length="44" mass="5276">MWHRKKVSLEFLTAQVREDGDDDTILNRLLRKNKEFVSTSAQWL</sequence>
<dbReference type="AlphaFoldDB" id="A0A0A8XV28"/>
<reference evidence="1" key="1">
    <citation type="submission" date="2014-09" db="EMBL/GenBank/DDBJ databases">
        <authorList>
            <person name="Magalhaes I.L.F."/>
            <person name="Oliveira U."/>
            <person name="Santos F.R."/>
            <person name="Vidigal T.H.D.A."/>
            <person name="Brescovit A.D."/>
            <person name="Santos A.J."/>
        </authorList>
    </citation>
    <scope>NUCLEOTIDE SEQUENCE</scope>
    <source>
        <tissue evidence="1">Shoot tissue taken approximately 20 cm above the soil surface</tissue>
    </source>
</reference>
<reference evidence="1" key="2">
    <citation type="journal article" date="2015" name="Data Brief">
        <title>Shoot transcriptome of the giant reed, Arundo donax.</title>
        <authorList>
            <person name="Barrero R.A."/>
            <person name="Guerrero F.D."/>
            <person name="Moolhuijzen P."/>
            <person name="Goolsby J.A."/>
            <person name="Tidwell J."/>
            <person name="Bellgard S.E."/>
            <person name="Bellgard M.I."/>
        </authorList>
    </citation>
    <scope>NUCLEOTIDE SEQUENCE</scope>
    <source>
        <tissue evidence="1">Shoot tissue taken approximately 20 cm above the soil surface</tissue>
    </source>
</reference>
<name>A0A0A8XV28_ARUDO</name>
<evidence type="ECO:0000313" key="1">
    <source>
        <dbReference type="EMBL" id="JAD17864.1"/>
    </source>
</evidence>
<accession>A0A0A8XV28</accession>
<protein>
    <submittedName>
        <fullName evidence="1">Uncharacterized protein</fullName>
    </submittedName>
</protein>